<dbReference type="GO" id="GO:0005886">
    <property type="term" value="C:plasma membrane"/>
    <property type="evidence" value="ECO:0007669"/>
    <property type="project" value="TreeGrafter"/>
</dbReference>
<protein>
    <submittedName>
        <fullName evidence="3">Saccharopine dehydrogenase</fullName>
    </submittedName>
</protein>
<dbReference type="RefSeq" id="WP_157343798.1">
    <property type="nucleotide sequence ID" value="NZ_WSEK01000004.1"/>
</dbReference>
<feature type="region of interest" description="Disordered" evidence="1">
    <location>
        <begin position="192"/>
        <end position="215"/>
    </location>
</feature>
<feature type="domain" description="Saccharopine dehydrogenase NADP binding" evidence="2">
    <location>
        <begin position="10"/>
        <end position="134"/>
    </location>
</feature>
<organism evidence="3 4">
    <name type="scientific">Nocardioides agri</name>
    <dbReference type="NCBI Taxonomy" id="2682843"/>
    <lineage>
        <taxon>Bacteria</taxon>
        <taxon>Bacillati</taxon>
        <taxon>Actinomycetota</taxon>
        <taxon>Actinomycetes</taxon>
        <taxon>Propionibacteriales</taxon>
        <taxon>Nocardioidaceae</taxon>
        <taxon>Nocardioides</taxon>
    </lineage>
</organism>
<comment type="caution">
    <text evidence="3">The sequence shown here is derived from an EMBL/GenBank/DDBJ whole genome shotgun (WGS) entry which is preliminary data.</text>
</comment>
<dbReference type="SUPFAM" id="SSF51735">
    <property type="entry name" value="NAD(P)-binding Rossmann-fold domains"/>
    <property type="match status" value="1"/>
</dbReference>
<evidence type="ECO:0000256" key="1">
    <source>
        <dbReference type="SAM" id="MobiDB-lite"/>
    </source>
</evidence>
<dbReference type="InterPro" id="IPR036291">
    <property type="entry name" value="NAD(P)-bd_dom_sf"/>
</dbReference>
<name>A0A6L6XVZ3_9ACTN</name>
<reference evidence="3 4" key="1">
    <citation type="submission" date="2019-12" db="EMBL/GenBank/DDBJ databases">
        <authorList>
            <person name="Huq M.A."/>
        </authorList>
    </citation>
    <scope>NUCLEOTIDE SEQUENCE [LARGE SCALE GENOMIC DNA]</scope>
    <source>
        <strain evidence="3 4">MAH-18</strain>
    </source>
</reference>
<accession>A0A6L6XVZ3</accession>
<dbReference type="GO" id="GO:0009247">
    <property type="term" value="P:glycolipid biosynthetic process"/>
    <property type="evidence" value="ECO:0007669"/>
    <property type="project" value="TreeGrafter"/>
</dbReference>
<dbReference type="PANTHER" id="PTHR12286:SF5">
    <property type="entry name" value="SACCHAROPINE DEHYDROGENASE-LIKE OXIDOREDUCTASE"/>
    <property type="match status" value="1"/>
</dbReference>
<proteinExistence type="predicted"/>
<keyword evidence="4" id="KW-1185">Reference proteome</keyword>
<gene>
    <name evidence="3" type="ORF">GON03_15835</name>
</gene>
<dbReference type="InterPro" id="IPR051276">
    <property type="entry name" value="Saccharopine_DH-like_oxidrdct"/>
</dbReference>
<feature type="compositionally biased region" description="Basic and acidic residues" evidence="1">
    <location>
        <begin position="194"/>
        <end position="209"/>
    </location>
</feature>
<dbReference type="EMBL" id="WSEK01000004">
    <property type="protein sequence ID" value="MVQ50656.1"/>
    <property type="molecule type" value="Genomic_DNA"/>
</dbReference>
<dbReference type="AlphaFoldDB" id="A0A6L6XVZ3"/>
<dbReference type="Gene3D" id="3.40.50.720">
    <property type="entry name" value="NAD(P)-binding Rossmann-like Domain"/>
    <property type="match status" value="1"/>
</dbReference>
<evidence type="ECO:0000313" key="4">
    <source>
        <dbReference type="Proteomes" id="UP000473525"/>
    </source>
</evidence>
<evidence type="ECO:0000259" key="2">
    <source>
        <dbReference type="Pfam" id="PF03435"/>
    </source>
</evidence>
<dbReference type="Pfam" id="PF03435">
    <property type="entry name" value="Sacchrp_dh_NADP"/>
    <property type="match status" value="1"/>
</dbReference>
<evidence type="ECO:0000313" key="3">
    <source>
        <dbReference type="EMBL" id="MVQ50656.1"/>
    </source>
</evidence>
<dbReference type="Proteomes" id="UP000473525">
    <property type="component" value="Unassembled WGS sequence"/>
</dbReference>
<sequence>MAAARELDLVLFGATGFTGALTADYLARHAPAGLRWALAGRSQAKLEALRERLGVDVPLLTADATDPASLADVARRTRLVITTVGPYIDYGEPLVAACAEAGTDYVDLTGEPEFVDRMYLAHHAAAERSGARIVHACGFDSVPYDLGVLHAVQELQAGGPVTVRGVVRAGAQFSGGTFHSAMTAFSRARQHKSVSAERRRVEPRPEGRRARAVPGKPHRDPLLGYWLMPLPTIDPIVVARSGAALASYGPDFRYSHYAGTKTLRYAAGGAAAAGAMVLAAQVPPLRRLALGRIRPGDGPSEARRARSWFTVDVVAEGDGRTVHTRVSGGDPGYDETAKMLAESALCLLLDDNPPTAGQVTTAQAMGTALLARLQAAGIGFEVLSGPLARIG</sequence>
<dbReference type="InterPro" id="IPR005097">
    <property type="entry name" value="Sacchrp_dh_NADP-bd"/>
</dbReference>
<dbReference type="PANTHER" id="PTHR12286">
    <property type="entry name" value="SACCHAROPINE DEHYDROGENASE-LIKE OXIDOREDUCTASE"/>
    <property type="match status" value="1"/>
</dbReference>